<evidence type="ECO:0000256" key="2">
    <source>
        <dbReference type="ARBA" id="ARBA00022670"/>
    </source>
</evidence>
<evidence type="ECO:0000256" key="1">
    <source>
        <dbReference type="ARBA" id="ARBA00001947"/>
    </source>
</evidence>
<accession>A0ABZ2M506</accession>
<dbReference type="Pfam" id="PF08014">
    <property type="entry name" value="MATCAP"/>
    <property type="match status" value="1"/>
</dbReference>
<dbReference type="SMART" id="SM01154">
    <property type="entry name" value="DUF1704"/>
    <property type="match status" value="1"/>
</dbReference>
<evidence type="ECO:0000313" key="5">
    <source>
        <dbReference type="EMBL" id="WXB18095.1"/>
    </source>
</evidence>
<keyword evidence="6" id="KW-1185">Reference proteome</keyword>
<dbReference type="PANTHER" id="PTHR31817">
    <property type="match status" value="1"/>
</dbReference>
<evidence type="ECO:0000256" key="4">
    <source>
        <dbReference type="ARBA" id="ARBA00023049"/>
    </source>
</evidence>
<reference evidence="5 6" key="1">
    <citation type="submission" date="2021-12" db="EMBL/GenBank/DDBJ databases">
        <title>Discovery of the Pendulisporaceae a myxobacterial family with distinct sporulation behavior and unique specialized metabolism.</title>
        <authorList>
            <person name="Garcia R."/>
            <person name="Popoff A."/>
            <person name="Bader C.D."/>
            <person name="Loehr J."/>
            <person name="Walesch S."/>
            <person name="Walt C."/>
            <person name="Boldt J."/>
            <person name="Bunk B."/>
            <person name="Haeckl F.J.F.P.J."/>
            <person name="Gunesch A.P."/>
            <person name="Birkelbach J."/>
            <person name="Nuebel U."/>
            <person name="Pietschmann T."/>
            <person name="Bach T."/>
            <person name="Mueller R."/>
        </authorList>
    </citation>
    <scope>NUCLEOTIDE SEQUENCE [LARGE SCALE GENOMIC DNA]</scope>
    <source>
        <strain evidence="5 6">MSr11954</strain>
    </source>
</reference>
<comment type="cofactor">
    <cofactor evidence="1">
        <name>Zn(2+)</name>
        <dbReference type="ChEBI" id="CHEBI:29105"/>
    </cofactor>
</comment>
<sequence length="426" mass="47521">MSVEKAKQMLATVAAVLGARKSTNLLEDIAWNRKVEAEFFEGGGARIPEVSYAVDREALDRHNDELSRAEASLEGDGPIAVWLRAVVRSVIDKNRLLLAAGTMEFGKISREIYGGARSTFFGLPVRNIDLAEHLLERLRIHGWDEAEERNETPMDAQTFADDLTRRIEKRRPPIKCEVILDEHCTAKAIAGMTKVRVRPGATFFKWEAEGLYCHEVETHAFTAHNGAIQEHAPFLRSGGPRTTPTQEGLAVFSELYNRTLATPRLERLALRVKLVEMAEDGATFLDLYRLLVERGSSPRDAFLDAARVCRGGVATGGSPFTKDACYLAGLLHVHAFLAAFVRGGFRDETELLFCGRIALEDVSALASLRSMGLLSRPVHRPRWLARWSTLLPYFAFNSFMDGIELASVEARYRELIERAERAAPKP</sequence>
<proteinExistence type="predicted"/>
<keyword evidence="2" id="KW-0645">Protease</keyword>
<protein>
    <submittedName>
        <fullName evidence="5">Flavohemoglobin expression-modulating QEGLA motif protein</fullName>
    </submittedName>
</protein>
<evidence type="ECO:0000256" key="3">
    <source>
        <dbReference type="ARBA" id="ARBA00022801"/>
    </source>
</evidence>
<dbReference type="RefSeq" id="WP_394827736.1">
    <property type="nucleotide sequence ID" value="NZ_CP089984.1"/>
</dbReference>
<keyword evidence="4" id="KW-0482">Metalloprotease</keyword>
<keyword evidence="3" id="KW-0378">Hydrolase</keyword>
<dbReference type="Proteomes" id="UP001370348">
    <property type="component" value="Chromosome"/>
</dbReference>
<dbReference type="EMBL" id="CP089984">
    <property type="protein sequence ID" value="WXB18095.1"/>
    <property type="molecule type" value="Genomic_DNA"/>
</dbReference>
<dbReference type="PANTHER" id="PTHR31817:SF0">
    <property type="entry name" value="CHROMOSOME UNDETERMINED SCAFFOLD_67, WHOLE GENOME SHOTGUN SEQUENCE"/>
    <property type="match status" value="1"/>
</dbReference>
<evidence type="ECO:0000313" key="6">
    <source>
        <dbReference type="Proteomes" id="UP001370348"/>
    </source>
</evidence>
<name>A0ABZ2M506_9BACT</name>
<gene>
    <name evidence="5" type="ORF">LZC94_12645</name>
</gene>
<dbReference type="InterPro" id="IPR012548">
    <property type="entry name" value="MATCAP"/>
</dbReference>
<organism evidence="5 6">
    <name type="scientific">Pendulispora albinea</name>
    <dbReference type="NCBI Taxonomy" id="2741071"/>
    <lineage>
        <taxon>Bacteria</taxon>
        <taxon>Pseudomonadati</taxon>
        <taxon>Myxococcota</taxon>
        <taxon>Myxococcia</taxon>
        <taxon>Myxococcales</taxon>
        <taxon>Sorangiineae</taxon>
        <taxon>Pendulisporaceae</taxon>
        <taxon>Pendulispora</taxon>
    </lineage>
</organism>